<gene>
    <name evidence="4" type="ORF">ISP20_09670</name>
</gene>
<feature type="domain" description="Autotransporter" evidence="3">
    <location>
        <begin position="847"/>
        <end position="1133"/>
    </location>
</feature>
<dbReference type="RefSeq" id="WP_204635810.1">
    <property type="nucleotide sequence ID" value="NZ_JADIKC010000003.1"/>
</dbReference>
<dbReference type="SUPFAM" id="SSF51126">
    <property type="entry name" value="Pectin lyase-like"/>
    <property type="match status" value="1"/>
</dbReference>
<feature type="chain" id="PRO_5045598728" evidence="2">
    <location>
        <begin position="33"/>
        <end position="1133"/>
    </location>
</feature>
<keyword evidence="2" id="KW-0732">Signal</keyword>
<feature type="region of interest" description="Disordered" evidence="1">
    <location>
        <begin position="733"/>
        <end position="804"/>
    </location>
</feature>
<evidence type="ECO:0000256" key="1">
    <source>
        <dbReference type="SAM" id="MobiDB-lite"/>
    </source>
</evidence>
<dbReference type="SMART" id="SM00869">
    <property type="entry name" value="Autotransporter"/>
    <property type="match status" value="1"/>
</dbReference>
<keyword evidence="5" id="KW-1185">Reference proteome</keyword>
<evidence type="ECO:0000313" key="4">
    <source>
        <dbReference type="EMBL" id="MBM7121421.1"/>
    </source>
</evidence>
<dbReference type="CDD" id="cd01344">
    <property type="entry name" value="PL2_Passenger_AT"/>
    <property type="match status" value="1"/>
</dbReference>
<dbReference type="InterPro" id="IPR051412">
    <property type="entry name" value="Formin_Homology_Diaphanous_sf"/>
</dbReference>
<organism evidence="4 5">
    <name type="scientific">Dyella kyungheensis</name>
    <dbReference type="NCBI Taxonomy" id="1242174"/>
    <lineage>
        <taxon>Bacteria</taxon>
        <taxon>Pseudomonadati</taxon>
        <taxon>Pseudomonadota</taxon>
        <taxon>Gammaproteobacteria</taxon>
        <taxon>Lysobacterales</taxon>
        <taxon>Rhodanobacteraceae</taxon>
        <taxon>Dyella</taxon>
    </lineage>
</organism>
<dbReference type="InterPro" id="IPR012332">
    <property type="entry name" value="Autotransporter_pectin_lyase_C"/>
</dbReference>
<dbReference type="PROSITE" id="PS51208">
    <property type="entry name" value="AUTOTRANSPORTER"/>
    <property type="match status" value="1"/>
</dbReference>
<reference evidence="4 5" key="1">
    <citation type="submission" date="2020-10" db="EMBL/GenBank/DDBJ databases">
        <title>Phylogeny of dyella-like bacteria.</title>
        <authorList>
            <person name="Fu J."/>
        </authorList>
    </citation>
    <scope>NUCLEOTIDE SEQUENCE [LARGE SCALE GENOMIC DNA]</scope>
    <source>
        <strain evidence="4 5">THG-B117</strain>
    </source>
</reference>
<evidence type="ECO:0000256" key="2">
    <source>
        <dbReference type="SAM" id="SignalP"/>
    </source>
</evidence>
<dbReference type="NCBIfam" id="TIGR01414">
    <property type="entry name" value="autotrans_barl"/>
    <property type="match status" value="1"/>
</dbReference>
<proteinExistence type="predicted"/>
<dbReference type="PRINTS" id="PR01217">
    <property type="entry name" value="PRICHEXTENSN"/>
</dbReference>
<dbReference type="Pfam" id="PF18883">
    <property type="entry name" value="AC_1"/>
    <property type="match status" value="1"/>
</dbReference>
<dbReference type="Gene3D" id="2.40.128.130">
    <property type="entry name" value="Autotransporter beta-domain"/>
    <property type="match status" value="1"/>
</dbReference>
<feature type="signal peptide" evidence="2">
    <location>
        <begin position="1"/>
        <end position="32"/>
    </location>
</feature>
<feature type="compositionally biased region" description="Pro residues" evidence="1">
    <location>
        <begin position="742"/>
        <end position="793"/>
    </location>
</feature>
<evidence type="ECO:0000259" key="3">
    <source>
        <dbReference type="PROSITE" id="PS51208"/>
    </source>
</evidence>
<dbReference type="Gene3D" id="2.160.20.20">
    <property type="match status" value="1"/>
</dbReference>
<dbReference type="InterPro" id="IPR043990">
    <property type="entry name" value="AC_1"/>
</dbReference>
<comment type="caution">
    <text evidence="4">The sequence shown here is derived from an EMBL/GenBank/DDBJ whole genome shotgun (WGS) entry which is preliminary data.</text>
</comment>
<name>A0ABS2JQW3_9GAMM</name>
<dbReference type="InterPro" id="IPR006315">
    <property type="entry name" value="OM_autotransptr_brl_dom"/>
</dbReference>
<protein>
    <submittedName>
        <fullName evidence="4">Autotransporter outer membrane beta-barrel domain-containing protein</fullName>
    </submittedName>
</protein>
<dbReference type="EMBL" id="JADIKC010000003">
    <property type="protein sequence ID" value="MBM7121421.1"/>
    <property type="molecule type" value="Genomic_DNA"/>
</dbReference>
<dbReference type="InterPro" id="IPR036709">
    <property type="entry name" value="Autotransporte_beta_dom_sf"/>
</dbReference>
<dbReference type="Proteomes" id="UP001430065">
    <property type="component" value="Unassembled WGS sequence"/>
</dbReference>
<dbReference type="InterPro" id="IPR005546">
    <property type="entry name" value="Autotransporte_beta"/>
</dbReference>
<dbReference type="PANTHER" id="PTHR45691">
    <property type="entry name" value="PROTEIN DIAPHANOUS"/>
    <property type="match status" value="1"/>
</dbReference>
<dbReference type="InterPro" id="IPR011050">
    <property type="entry name" value="Pectin_lyase_fold/virulence"/>
</dbReference>
<dbReference type="SUPFAM" id="SSF103515">
    <property type="entry name" value="Autotransporter"/>
    <property type="match status" value="1"/>
</dbReference>
<dbReference type="PANTHER" id="PTHR45691:SF6">
    <property type="entry name" value="PROTEIN DIAPHANOUS"/>
    <property type="match status" value="1"/>
</dbReference>
<sequence>MDTRGCPLACCIRTILAASMASPAVFVPAAMAQVVGPGTITAPVNVGSGTTTLVGNTTVDVRSGTSTPSTANATNVTAGGTLNVDTSAGPSPGAIVLYTDSGHALYANGGTIRVPYGVNIVTRNGSAAFANGSGSTIQLAGGTVSVLNRGFAAAAIGGSIDISATSFNDPLLSGGTALGNGAAVDGGGVINFLGGNRLYTSGFTNAVGLGASGANSAINVSGSLPITMSGLGSLGVYLYRGGQLNATAPISLTFNGASSVGMTVDGTTMAAPISGLSMTFNSTSGTAGSGLVVINSGSAAADTLTVGGAGAALGVWVQGSSATLTGASVITINATNNSQLWRLSTSSLVTNPIFGTVNASSYRAGLLNQGGQISSTGTTINANAAGSYGAYAGAHGSVASLTTMANNTVTASGARSWGLMAYANGQYTVTDSTVASNGGYGALYLWGYANPSNNQVTTFPSVMNFTNTQVSGTGGAYGLYAVNQTKGLQDSVSFTGGGLSSDSFAIEATGPLLFTATQGAKISGDAGLVDAFAISPGTGEATKVDIFASAGSELSGLAQADSASQANITLTDRSSWIGEAFYATNVTVDATSSWTITASSVLSGQLSNSGLVQFTAPVNDVFKSLYVHDYVSDPGTLGINTYLGDDSSPTDRLIIDGGTTRGNGLIAVANVGGPGALTSANGIPVVEVANGGTTTGDAFALSGAVVAGPYEYTLQRGGVSPGTEDYWFLRSTRSCEGSTSPECPPPPPPPPPPPDPPPPPAPPPPAPPPDPNNPPAPPPEPEAPPPVPAPVEPETPATPSIPNYRPEVSLYTALPGMALRYGWATLGNLHERVGEEEQLRDRSDFSSGNTFNALWVRVIGEDGDVTGASQGIYDGGPKYDYNIEAFQAGLDVYAEQHDNQQRDHAGLYLGTGRIRSDVTNYDGTNAGRDVVKGQSLGLYWTHFWTEGQYLDAVWQGTWSKSSAQSMEGLALHHSGFGWAASLEGGYPFHDESQVWEPQAQVIYQHFNDGQSSDVAATVRFDDIDSLAARLGLRWADTWKLEPAANGSPRLFTGWLRFNVWKEFKGQPTTSFSSEDGFVPFEGSIKGSWWQLNAGMTWELDKNTSFYANLGYQRGFGSKDFDAWDGKLGFRWNW</sequence>
<accession>A0ABS2JQW3</accession>
<evidence type="ECO:0000313" key="5">
    <source>
        <dbReference type="Proteomes" id="UP001430065"/>
    </source>
</evidence>
<dbReference type="Pfam" id="PF03797">
    <property type="entry name" value="Autotransporter"/>
    <property type="match status" value="1"/>
</dbReference>